<organism evidence="5 6">
    <name type="scientific">Clydaea vesicula</name>
    <dbReference type="NCBI Taxonomy" id="447962"/>
    <lineage>
        <taxon>Eukaryota</taxon>
        <taxon>Fungi</taxon>
        <taxon>Fungi incertae sedis</taxon>
        <taxon>Chytridiomycota</taxon>
        <taxon>Chytridiomycota incertae sedis</taxon>
        <taxon>Chytridiomycetes</taxon>
        <taxon>Lobulomycetales</taxon>
        <taxon>Lobulomycetaceae</taxon>
        <taxon>Clydaea</taxon>
    </lineage>
</organism>
<comment type="caution">
    <text evidence="5">The sequence shown here is derived from an EMBL/GenBank/DDBJ whole genome shotgun (WGS) entry which is preliminary data.</text>
</comment>
<keyword evidence="3" id="KW-1133">Transmembrane helix</keyword>
<dbReference type="AlphaFoldDB" id="A0AAD5XXM5"/>
<reference evidence="5" key="1">
    <citation type="submission" date="2020-05" db="EMBL/GenBank/DDBJ databases">
        <title>Phylogenomic resolution of chytrid fungi.</title>
        <authorList>
            <person name="Stajich J.E."/>
            <person name="Amses K."/>
            <person name="Simmons R."/>
            <person name="Seto K."/>
            <person name="Myers J."/>
            <person name="Bonds A."/>
            <person name="Quandt C.A."/>
            <person name="Barry K."/>
            <person name="Liu P."/>
            <person name="Grigoriev I."/>
            <person name="Longcore J.E."/>
            <person name="James T.Y."/>
        </authorList>
    </citation>
    <scope>NUCLEOTIDE SEQUENCE</scope>
    <source>
        <strain evidence="5">JEL0476</strain>
    </source>
</reference>
<protein>
    <recommendedName>
        <fullName evidence="7">Large-conductance mechanosensitive channel</fullName>
    </recommendedName>
</protein>
<sequence>MFFSSFLKDFKDFINKGNVVELAVGLILGDSFTQIVNTVVKNVFTPLISLTGEHNLQLHNRFLFLKKPGNCTKLSLNACYQLYPTPLDAENDNGIVLNYGVLIQSISNFLLVSLVLFSIVKLATKLKFNDDETNKKDCLFCFNSIDIRAKKCGFCNEYVEKVAIDVKIEDDTLKKMKNEVEDILKGDKVKVNE</sequence>
<dbReference type="InterPro" id="IPR036019">
    <property type="entry name" value="MscL_channel"/>
</dbReference>
<comment type="subcellular location">
    <subcellularLocation>
        <location evidence="1">Membrane</location>
        <topology evidence="1">Multi-pass membrane protein</topology>
    </subcellularLocation>
</comment>
<dbReference type="Pfam" id="PF01741">
    <property type="entry name" value="MscL"/>
    <property type="match status" value="1"/>
</dbReference>
<evidence type="ECO:0000256" key="2">
    <source>
        <dbReference type="ARBA" id="ARBA00022692"/>
    </source>
</evidence>
<dbReference type="Proteomes" id="UP001211065">
    <property type="component" value="Unassembled WGS sequence"/>
</dbReference>
<dbReference type="SUPFAM" id="SSF81330">
    <property type="entry name" value="Gated mechanosensitive channel"/>
    <property type="match status" value="1"/>
</dbReference>
<dbReference type="GO" id="GO:0016020">
    <property type="term" value="C:membrane"/>
    <property type="evidence" value="ECO:0007669"/>
    <property type="project" value="UniProtKB-SubCell"/>
</dbReference>
<evidence type="ECO:0000256" key="1">
    <source>
        <dbReference type="ARBA" id="ARBA00004141"/>
    </source>
</evidence>
<keyword evidence="2" id="KW-0812">Transmembrane</keyword>
<evidence type="ECO:0000313" key="5">
    <source>
        <dbReference type="EMBL" id="KAJ3217634.1"/>
    </source>
</evidence>
<dbReference type="PANTHER" id="PTHR30266">
    <property type="entry name" value="MECHANOSENSITIVE CHANNEL MSCL"/>
    <property type="match status" value="1"/>
</dbReference>
<proteinExistence type="predicted"/>
<keyword evidence="4" id="KW-0472">Membrane</keyword>
<evidence type="ECO:0000313" key="6">
    <source>
        <dbReference type="Proteomes" id="UP001211065"/>
    </source>
</evidence>
<dbReference type="GO" id="GO:0008381">
    <property type="term" value="F:mechanosensitive monoatomic ion channel activity"/>
    <property type="evidence" value="ECO:0007669"/>
    <property type="project" value="TreeGrafter"/>
</dbReference>
<accession>A0AAD5XXM5</accession>
<dbReference type="EMBL" id="JADGJW010000417">
    <property type="protein sequence ID" value="KAJ3217634.1"/>
    <property type="molecule type" value="Genomic_DNA"/>
</dbReference>
<evidence type="ECO:0008006" key="7">
    <source>
        <dbReference type="Google" id="ProtNLM"/>
    </source>
</evidence>
<dbReference type="InterPro" id="IPR037673">
    <property type="entry name" value="MSC/AndL"/>
</dbReference>
<keyword evidence="6" id="KW-1185">Reference proteome</keyword>
<evidence type="ECO:0000256" key="3">
    <source>
        <dbReference type="ARBA" id="ARBA00022989"/>
    </source>
</evidence>
<dbReference type="Gene3D" id="1.10.1200.120">
    <property type="entry name" value="Large-conductance mechanosensitive channel, MscL, domain 1"/>
    <property type="match status" value="1"/>
</dbReference>
<gene>
    <name evidence="5" type="ORF">HK099_005393</name>
</gene>
<evidence type="ECO:0000256" key="4">
    <source>
        <dbReference type="ARBA" id="ARBA00023136"/>
    </source>
</evidence>
<dbReference type="PANTHER" id="PTHR30266:SF2">
    <property type="entry name" value="LARGE-CONDUCTANCE MECHANOSENSITIVE CHANNEL"/>
    <property type="match status" value="1"/>
</dbReference>
<name>A0AAD5XXM5_9FUNG</name>